<proteinExistence type="predicted"/>
<dbReference type="InterPro" id="IPR050266">
    <property type="entry name" value="AB_hydrolase_sf"/>
</dbReference>
<dbReference type="SUPFAM" id="SSF53474">
    <property type="entry name" value="alpha/beta-Hydrolases"/>
    <property type="match status" value="1"/>
</dbReference>
<organism evidence="3 4">
    <name type="scientific">Saxophila tyrrhenica</name>
    <dbReference type="NCBI Taxonomy" id="1690608"/>
    <lineage>
        <taxon>Eukaryota</taxon>
        <taxon>Fungi</taxon>
        <taxon>Dikarya</taxon>
        <taxon>Ascomycota</taxon>
        <taxon>Pezizomycotina</taxon>
        <taxon>Dothideomycetes</taxon>
        <taxon>Dothideomycetidae</taxon>
        <taxon>Mycosphaerellales</taxon>
        <taxon>Extremaceae</taxon>
        <taxon>Saxophila</taxon>
    </lineage>
</organism>
<feature type="region of interest" description="Disordered" evidence="1">
    <location>
        <begin position="1"/>
        <end position="27"/>
    </location>
</feature>
<protein>
    <recommendedName>
        <fullName evidence="2">AB hydrolase-1 domain-containing protein</fullName>
    </recommendedName>
</protein>
<dbReference type="PANTHER" id="PTHR43798">
    <property type="entry name" value="MONOACYLGLYCEROL LIPASE"/>
    <property type="match status" value="1"/>
</dbReference>
<dbReference type="PANTHER" id="PTHR43798:SF33">
    <property type="entry name" value="HYDROLASE, PUTATIVE (AFU_ORTHOLOGUE AFUA_2G14860)-RELATED"/>
    <property type="match status" value="1"/>
</dbReference>
<evidence type="ECO:0000259" key="2">
    <source>
        <dbReference type="Pfam" id="PF12697"/>
    </source>
</evidence>
<comment type="caution">
    <text evidence="3">The sequence shown here is derived from an EMBL/GenBank/DDBJ whole genome shotgun (WGS) entry which is preliminary data.</text>
</comment>
<evidence type="ECO:0000313" key="3">
    <source>
        <dbReference type="EMBL" id="KAK5173740.1"/>
    </source>
</evidence>
<dbReference type="AlphaFoldDB" id="A0AAV9PLM4"/>
<evidence type="ECO:0000313" key="4">
    <source>
        <dbReference type="Proteomes" id="UP001337655"/>
    </source>
</evidence>
<reference evidence="3 4" key="1">
    <citation type="submission" date="2023-08" db="EMBL/GenBank/DDBJ databases">
        <title>Black Yeasts Isolated from many extreme environments.</title>
        <authorList>
            <person name="Coleine C."/>
            <person name="Stajich J.E."/>
            <person name="Selbmann L."/>
        </authorList>
    </citation>
    <scope>NUCLEOTIDE SEQUENCE [LARGE SCALE GENOMIC DNA]</scope>
    <source>
        <strain evidence="3 4">CCFEE 5935</strain>
    </source>
</reference>
<evidence type="ECO:0000256" key="1">
    <source>
        <dbReference type="SAM" id="MobiDB-lite"/>
    </source>
</evidence>
<dbReference type="EMBL" id="JAVRRT010000003">
    <property type="protein sequence ID" value="KAK5173740.1"/>
    <property type="molecule type" value="Genomic_DNA"/>
</dbReference>
<feature type="domain" description="AB hydrolase-1" evidence="2">
    <location>
        <begin position="29"/>
        <end position="242"/>
    </location>
</feature>
<dbReference type="Proteomes" id="UP001337655">
    <property type="component" value="Unassembled WGS sequence"/>
</dbReference>
<dbReference type="InterPro" id="IPR000073">
    <property type="entry name" value="AB_hydrolase_1"/>
</dbReference>
<keyword evidence="4" id="KW-1185">Reference proteome</keyword>
<dbReference type="InterPro" id="IPR029058">
    <property type="entry name" value="AB_hydrolase_fold"/>
</dbReference>
<dbReference type="Pfam" id="PF12697">
    <property type="entry name" value="Abhydrolase_6"/>
    <property type="match status" value="1"/>
</dbReference>
<name>A0AAV9PLM4_9PEZI</name>
<dbReference type="Gene3D" id="3.40.50.1820">
    <property type="entry name" value="alpha/beta hydrolase"/>
    <property type="match status" value="1"/>
</dbReference>
<dbReference type="GO" id="GO:0016020">
    <property type="term" value="C:membrane"/>
    <property type="evidence" value="ECO:0007669"/>
    <property type="project" value="TreeGrafter"/>
</dbReference>
<sequence length="260" mass="28271">MGDDSRDVPEDDQLGHSGQRGTDSSKASVLLIPGASLSGREWLKVIPHLETNYNVLMLRDPTEQGDNQNTEPFSKEDTARRLADLIHDEGTNGRAHVVGHSLGAHVAVELASKYPEVVDKVFTLAYGLYIQDSVASIAPKALIRWLTDDTDLPASTTAPSLASCKAVASVMCPGEDGWPQPWPATTLIIAAGKSGLLPTADHPHDARRLRDIGRKANEATVAYTHPEMRHPWNLQAPELYAQTVTQWVEEGTVPDGFKIL</sequence>
<dbReference type="GeneID" id="89923768"/>
<accession>A0AAV9PLM4</accession>
<dbReference type="RefSeq" id="XP_064662435.1">
    <property type="nucleotide sequence ID" value="XM_064799680.1"/>
</dbReference>
<gene>
    <name evidence="3" type="ORF">LTR77_002421</name>
</gene>